<dbReference type="EMBL" id="JAHLQK010000004">
    <property type="protein sequence ID" value="MBU5677119.1"/>
    <property type="molecule type" value="Genomic_DNA"/>
</dbReference>
<dbReference type="InterPro" id="IPR005467">
    <property type="entry name" value="His_kinase_dom"/>
</dbReference>
<organism evidence="10 11">
    <name type="scientific">Alkaliphilus flagellatus</name>
    <dbReference type="NCBI Taxonomy" id="2841507"/>
    <lineage>
        <taxon>Bacteria</taxon>
        <taxon>Bacillati</taxon>
        <taxon>Bacillota</taxon>
        <taxon>Clostridia</taxon>
        <taxon>Peptostreptococcales</taxon>
        <taxon>Natronincolaceae</taxon>
        <taxon>Alkaliphilus</taxon>
    </lineage>
</organism>
<dbReference type="PROSITE" id="PS50109">
    <property type="entry name" value="HIS_KIN"/>
    <property type="match status" value="1"/>
</dbReference>
<gene>
    <name evidence="10" type="ORF">KQI88_11925</name>
</gene>
<dbReference type="Proteomes" id="UP000779508">
    <property type="component" value="Unassembled WGS sequence"/>
</dbReference>
<evidence type="ECO:0000256" key="1">
    <source>
        <dbReference type="ARBA" id="ARBA00000085"/>
    </source>
</evidence>
<comment type="caution">
    <text evidence="10">The sequence shown here is derived from an EMBL/GenBank/DDBJ whole genome shotgun (WGS) entry which is preliminary data.</text>
</comment>
<feature type="coiled-coil region" evidence="6">
    <location>
        <begin position="274"/>
        <end position="301"/>
    </location>
</feature>
<dbReference type="NCBIfam" id="TIGR00229">
    <property type="entry name" value="sensory_box"/>
    <property type="match status" value="2"/>
</dbReference>
<dbReference type="GO" id="GO:0016301">
    <property type="term" value="F:kinase activity"/>
    <property type="evidence" value="ECO:0007669"/>
    <property type="project" value="UniProtKB-KW"/>
</dbReference>
<name>A0ABS6G4L3_9FIRM</name>
<evidence type="ECO:0000256" key="4">
    <source>
        <dbReference type="ARBA" id="ARBA00022777"/>
    </source>
</evidence>
<dbReference type="Pfam" id="PF00512">
    <property type="entry name" value="HisKA"/>
    <property type="match status" value="1"/>
</dbReference>
<evidence type="ECO:0000259" key="7">
    <source>
        <dbReference type="PROSITE" id="PS50109"/>
    </source>
</evidence>
<dbReference type="InterPro" id="IPR000014">
    <property type="entry name" value="PAS"/>
</dbReference>
<dbReference type="Pfam" id="PF02518">
    <property type="entry name" value="HATPase_c"/>
    <property type="match status" value="1"/>
</dbReference>
<dbReference type="PANTHER" id="PTHR43711:SF26">
    <property type="entry name" value="SENSOR HISTIDINE KINASE RCSC"/>
    <property type="match status" value="1"/>
</dbReference>
<sequence length="565" mass="65113">MLVTGGQSDYSEDITVHSCNTARSLSSYLNDKENGTCERDSWHFSNGDLIMIIFEATTRKIVSVNDAACKFYGYSKEELLSKCINDINTSTYEEICDRIEKTRSNIEKRFTTQHRVASGEIKDIEVFSNPFTLNDQELIHNIVFDITKRIQYEKELMESKERYKRLVQLSPYAIMVHTGDRFIFVNKAGANLFEVSNRKQLIGVSIKDFIHEDFKDVIIKKIDKIKKSKEKVLEREIKIVTTTGKVVDVSMNLSLIQYDGEEVIMTILTDITERKEKERLLKEAEEDKEKMNEMMEYDKLRTEFFANISHELRTPINVILGSLQLVDKYEDEFILNPHKLKKLVGTMKQNCFRLLRLINNLIDITKIDSGFFTLSLENVDIVKVIEDIVLSVANYYTGNIGVEIIFDTDVEEKIMGFDPDKLERIMLNLLSNALKFTDKGDKIEVYVYDKNEKIMISIKDTGTGIPEEKLDIIFDRFRQADKSLTRNHEGSGIGLSLVKSFVEMHGGSVSVKSEYGKGSEFIIEMPAKLVSDSNNRKDFGTMSQDNKNIKRHVERINIEFSDIYT</sequence>
<proteinExistence type="predicted"/>
<accession>A0ABS6G4L3</accession>
<evidence type="ECO:0000256" key="2">
    <source>
        <dbReference type="ARBA" id="ARBA00012438"/>
    </source>
</evidence>
<evidence type="ECO:0000256" key="3">
    <source>
        <dbReference type="ARBA" id="ARBA00022679"/>
    </source>
</evidence>
<dbReference type="PANTHER" id="PTHR43711">
    <property type="entry name" value="TWO-COMPONENT HISTIDINE KINASE"/>
    <property type="match status" value="1"/>
</dbReference>
<keyword evidence="3" id="KW-0808">Transferase</keyword>
<evidence type="ECO:0000259" key="8">
    <source>
        <dbReference type="PROSITE" id="PS50112"/>
    </source>
</evidence>
<dbReference type="InterPro" id="IPR050736">
    <property type="entry name" value="Sensor_HK_Regulatory"/>
</dbReference>
<dbReference type="SMART" id="SM00091">
    <property type="entry name" value="PAS"/>
    <property type="match status" value="2"/>
</dbReference>
<dbReference type="EC" id="2.7.13.3" evidence="2"/>
<dbReference type="PROSITE" id="PS50113">
    <property type="entry name" value="PAC"/>
    <property type="match status" value="1"/>
</dbReference>
<dbReference type="PROSITE" id="PS50112">
    <property type="entry name" value="PAS"/>
    <property type="match status" value="1"/>
</dbReference>
<keyword evidence="4 10" id="KW-0418">Kinase</keyword>
<dbReference type="InterPro" id="IPR003594">
    <property type="entry name" value="HATPase_dom"/>
</dbReference>
<feature type="domain" description="PAS" evidence="8">
    <location>
        <begin position="51"/>
        <end position="82"/>
    </location>
</feature>
<dbReference type="InterPro" id="IPR003661">
    <property type="entry name" value="HisK_dim/P_dom"/>
</dbReference>
<dbReference type="CDD" id="cd00082">
    <property type="entry name" value="HisKA"/>
    <property type="match status" value="1"/>
</dbReference>
<evidence type="ECO:0000256" key="5">
    <source>
        <dbReference type="ARBA" id="ARBA00023012"/>
    </source>
</evidence>
<evidence type="ECO:0000256" key="6">
    <source>
        <dbReference type="SAM" id="Coils"/>
    </source>
</evidence>
<keyword evidence="5" id="KW-0902">Two-component regulatory system</keyword>
<dbReference type="Pfam" id="PF13426">
    <property type="entry name" value="PAS_9"/>
    <property type="match status" value="2"/>
</dbReference>
<dbReference type="InterPro" id="IPR000700">
    <property type="entry name" value="PAS-assoc_C"/>
</dbReference>
<dbReference type="SMART" id="SM00387">
    <property type="entry name" value="HATPase_c"/>
    <property type="match status" value="1"/>
</dbReference>
<feature type="domain" description="Histidine kinase" evidence="7">
    <location>
        <begin position="307"/>
        <end position="529"/>
    </location>
</feature>
<dbReference type="CDD" id="cd00130">
    <property type="entry name" value="PAS"/>
    <property type="match status" value="1"/>
</dbReference>
<dbReference type="SMART" id="SM00388">
    <property type="entry name" value="HisKA"/>
    <property type="match status" value="1"/>
</dbReference>
<comment type="catalytic activity">
    <reaction evidence="1">
        <text>ATP + protein L-histidine = ADP + protein N-phospho-L-histidine.</text>
        <dbReference type="EC" id="2.7.13.3"/>
    </reaction>
</comment>
<protein>
    <recommendedName>
        <fullName evidence="2">histidine kinase</fullName>
        <ecNumber evidence="2">2.7.13.3</ecNumber>
    </recommendedName>
</protein>
<reference evidence="10 11" key="1">
    <citation type="submission" date="2021-06" db="EMBL/GenBank/DDBJ databases">
        <authorList>
            <person name="Sun Q."/>
            <person name="Li D."/>
        </authorList>
    </citation>
    <scope>NUCLEOTIDE SEQUENCE [LARGE SCALE GENOMIC DNA]</scope>
    <source>
        <strain evidence="10 11">MSJ-5</strain>
    </source>
</reference>
<keyword evidence="6" id="KW-0175">Coiled coil</keyword>
<dbReference type="CDD" id="cd16922">
    <property type="entry name" value="HATPase_EvgS-ArcB-TorS-like"/>
    <property type="match status" value="1"/>
</dbReference>
<dbReference type="RefSeq" id="WP_216417603.1">
    <property type="nucleotide sequence ID" value="NZ_JAHLQK010000004.1"/>
</dbReference>
<feature type="domain" description="PAC" evidence="9">
    <location>
        <begin position="233"/>
        <end position="283"/>
    </location>
</feature>
<evidence type="ECO:0000259" key="9">
    <source>
        <dbReference type="PROSITE" id="PS50113"/>
    </source>
</evidence>
<evidence type="ECO:0000313" key="11">
    <source>
        <dbReference type="Proteomes" id="UP000779508"/>
    </source>
</evidence>
<evidence type="ECO:0000313" key="10">
    <source>
        <dbReference type="EMBL" id="MBU5677119.1"/>
    </source>
</evidence>
<keyword evidence="11" id="KW-1185">Reference proteome</keyword>